<dbReference type="InterPro" id="IPR000600">
    <property type="entry name" value="ROK"/>
</dbReference>
<organism evidence="4 5">
    <name type="scientific">Companilactobacillus kimchiensis</name>
    <dbReference type="NCBI Taxonomy" id="993692"/>
    <lineage>
        <taxon>Bacteria</taxon>
        <taxon>Bacillati</taxon>
        <taxon>Bacillota</taxon>
        <taxon>Bacilli</taxon>
        <taxon>Lactobacillales</taxon>
        <taxon>Lactobacillaceae</taxon>
        <taxon>Companilactobacillus</taxon>
    </lineage>
</organism>
<evidence type="ECO:0000256" key="2">
    <source>
        <dbReference type="ARBA" id="ARBA00006479"/>
    </source>
</evidence>
<evidence type="ECO:0000256" key="3">
    <source>
        <dbReference type="ARBA" id="ARBA00022629"/>
    </source>
</evidence>
<evidence type="ECO:0000256" key="1">
    <source>
        <dbReference type="ARBA" id="ARBA00002486"/>
    </source>
</evidence>
<sequence>MKLDNKYSARQQNLKSILYLLDEYDELSAKQLAALTGLSIVSINKLLDVISSNSEIIATDFLNTRGRRAKIYKLNYDVLQLGIIQLVETDNKIKATYFLTNLAGKIIYKEFNDQEITSVTQLIDFIKQAIAEHGSPQKIIIGVPGAELDGYLQISDIKSLQGINLSLAIKKAVNIETIIVNDANAGTFGAAIELNESENIAVGIYFPNNFGPGVGIVINNRLINGADGLAGEIEYSTVDTNDNVCQQIMQHIQNIISFLDPNLLIVYAAKLSLTDLQIEQIKQHVQNNLPLHNKYQLDFNRDFEKDYLIGLTTIGRKNILEHLIAN</sequence>
<proteinExistence type="inferred from homology"/>
<dbReference type="AlphaFoldDB" id="A0A0R2LIC7"/>
<comment type="function">
    <text evidence="1">Transcriptional repressor of xylose-utilizing enzymes.</text>
</comment>
<keyword evidence="3" id="KW-0119">Carbohydrate metabolism</keyword>
<dbReference type="RefSeq" id="WP_057880743.1">
    <property type="nucleotide sequence ID" value="NZ_JQCF01000010.1"/>
</dbReference>
<dbReference type="PANTHER" id="PTHR18964">
    <property type="entry name" value="ROK (REPRESSOR, ORF, KINASE) FAMILY"/>
    <property type="match status" value="1"/>
</dbReference>
<keyword evidence="3" id="KW-0859">Xylose metabolism</keyword>
<dbReference type="InterPro" id="IPR036390">
    <property type="entry name" value="WH_DNA-bd_sf"/>
</dbReference>
<dbReference type="CDD" id="cd23763">
    <property type="entry name" value="ASKHA_ATPase_ROK"/>
    <property type="match status" value="1"/>
</dbReference>
<reference evidence="4 5" key="1">
    <citation type="journal article" date="2015" name="Genome Announc.">
        <title>Expanding the biotechnology potential of lactobacilli through comparative genomics of 213 strains and associated genera.</title>
        <authorList>
            <person name="Sun Z."/>
            <person name="Harris H.M."/>
            <person name="McCann A."/>
            <person name="Guo C."/>
            <person name="Argimon S."/>
            <person name="Zhang W."/>
            <person name="Yang X."/>
            <person name="Jeffery I.B."/>
            <person name="Cooney J.C."/>
            <person name="Kagawa T.F."/>
            <person name="Liu W."/>
            <person name="Song Y."/>
            <person name="Salvetti E."/>
            <person name="Wrobel A."/>
            <person name="Rasinkangas P."/>
            <person name="Parkhill J."/>
            <person name="Rea M.C."/>
            <person name="O'Sullivan O."/>
            <person name="Ritari J."/>
            <person name="Douillard F.P."/>
            <person name="Paul Ross R."/>
            <person name="Yang R."/>
            <person name="Briner A.E."/>
            <person name="Felis G.E."/>
            <person name="de Vos W.M."/>
            <person name="Barrangou R."/>
            <person name="Klaenhammer T.R."/>
            <person name="Caufield P.W."/>
            <person name="Cui Y."/>
            <person name="Zhang H."/>
            <person name="O'Toole P.W."/>
        </authorList>
    </citation>
    <scope>NUCLEOTIDE SEQUENCE [LARGE SCALE GENOMIC DNA]</scope>
    <source>
        <strain evidence="4 5">DSM 24716</strain>
    </source>
</reference>
<dbReference type="GO" id="GO:0042732">
    <property type="term" value="P:D-xylose metabolic process"/>
    <property type="evidence" value="ECO:0007669"/>
    <property type="project" value="UniProtKB-KW"/>
</dbReference>
<keyword evidence="5" id="KW-1185">Reference proteome</keyword>
<dbReference type="PATRIC" id="fig|993692.3.peg.403"/>
<accession>A0A0R2LIC7</accession>
<name>A0A0R2LIC7_9LACO</name>
<evidence type="ECO:0000313" key="4">
    <source>
        <dbReference type="EMBL" id="KRN99340.1"/>
    </source>
</evidence>
<dbReference type="STRING" id="993692.IV57_GL000398"/>
<dbReference type="EMBL" id="JQCF01000010">
    <property type="protein sequence ID" value="KRN99340.1"/>
    <property type="molecule type" value="Genomic_DNA"/>
</dbReference>
<dbReference type="Pfam" id="PF00480">
    <property type="entry name" value="ROK"/>
    <property type="match status" value="1"/>
</dbReference>
<dbReference type="Proteomes" id="UP000051006">
    <property type="component" value="Unassembled WGS sequence"/>
</dbReference>
<dbReference type="SUPFAM" id="SSF53067">
    <property type="entry name" value="Actin-like ATPase domain"/>
    <property type="match status" value="1"/>
</dbReference>
<dbReference type="PANTHER" id="PTHR18964:SF149">
    <property type="entry name" value="BIFUNCTIONAL UDP-N-ACETYLGLUCOSAMINE 2-EPIMERASE_N-ACETYLMANNOSAMINE KINASE"/>
    <property type="match status" value="1"/>
</dbReference>
<comment type="caution">
    <text evidence="4">The sequence shown here is derived from an EMBL/GenBank/DDBJ whole genome shotgun (WGS) entry which is preliminary data.</text>
</comment>
<gene>
    <name evidence="4" type="ORF">IV57_GL000398</name>
</gene>
<protein>
    <submittedName>
        <fullName evidence="4">Rok family transcriptional repressor</fullName>
    </submittedName>
</protein>
<dbReference type="InterPro" id="IPR043129">
    <property type="entry name" value="ATPase_NBD"/>
</dbReference>
<dbReference type="Gene3D" id="3.30.420.40">
    <property type="match status" value="2"/>
</dbReference>
<dbReference type="InterPro" id="IPR036388">
    <property type="entry name" value="WH-like_DNA-bd_sf"/>
</dbReference>
<evidence type="ECO:0000313" key="5">
    <source>
        <dbReference type="Proteomes" id="UP000051006"/>
    </source>
</evidence>
<dbReference type="SUPFAM" id="SSF46785">
    <property type="entry name" value="Winged helix' DNA-binding domain"/>
    <property type="match status" value="1"/>
</dbReference>
<comment type="similarity">
    <text evidence="2">Belongs to the ROK (NagC/XylR) family.</text>
</comment>
<dbReference type="Gene3D" id="1.10.10.10">
    <property type="entry name" value="Winged helix-like DNA-binding domain superfamily/Winged helix DNA-binding domain"/>
    <property type="match status" value="1"/>
</dbReference>